<dbReference type="AlphaFoldDB" id="A0A2N1PLT2"/>
<name>A0A2N1PLT2_9BACT</name>
<dbReference type="EMBL" id="PGXC01000021">
    <property type="protein sequence ID" value="PKK89307.1"/>
    <property type="molecule type" value="Genomic_DNA"/>
</dbReference>
<organism evidence="1 2">
    <name type="scientific">Candidatus Wallbacteria bacterium HGW-Wallbacteria-1</name>
    <dbReference type="NCBI Taxonomy" id="2013854"/>
    <lineage>
        <taxon>Bacteria</taxon>
        <taxon>Candidatus Walliibacteriota</taxon>
    </lineage>
</organism>
<evidence type="ECO:0000313" key="2">
    <source>
        <dbReference type="Proteomes" id="UP000233256"/>
    </source>
</evidence>
<proteinExistence type="predicted"/>
<reference evidence="1 2" key="1">
    <citation type="journal article" date="2017" name="ISME J.">
        <title>Potential for microbial H2 and metal transformations associated with novel bacteria and archaea in deep terrestrial subsurface sediments.</title>
        <authorList>
            <person name="Hernsdorf A.W."/>
            <person name="Amano Y."/>
            <person name="Miyakawa K."/>
            <person name="Ise K."/>
            <person name="Suzuki Y."/>
            <person name="Anantharaman K."/>
            <person name="Probst A."/>
            <person name="Burstein D."/>
            <person name="Thomas B.C."/>
            <person name="Banfield J.F."/>
        </authorList>
    </citation>
    <scope>NUCLEOTIDE SEQUENCE [LARGE SCALE GENOMIC DNA]</scope>
    <source>
        <strain evidence="1">HGW-Wallbacteria-1</strain>
    </source>
</reference>
<protein>
    <submittedName>
        <fullName evidence="1">Uncharacterized protein</fullName>
    </submittedName>
</protein>
<dbReference type="Proteomes" id="UP000233256">
    <property type="component" value="Unassembled WGS sequence"/>
</dbReference>
<evidence type="ECO:0000313" key="1">
    <source>
        <dbReference type="EMBL" id="PKK89307.1"/>
    </source>
</evidence>
<gene>
    <name evidence="1" type="ORF">CVV64_15065</name>
</gene>
<sequence length="135" mass="14434">MGGSIAPETAFNALFTAGFDAGFDADSVAGFDADSVAGFAADFEFSVFSSALESEPEPEESLQKPLWEWYAEDAMKPAPLCSRELKALESARAARERNTTIVRTSMAGMSIFINSSKTCTRGKPGLASPLLNRIL</sequence>
<accession>A0A2N1PLT2</accession>
<comment type="caution">
    <text evidence="1">The sequence shown here is derived from an EMBL/GenBank/DDBJ whole genome shotgun (WGS) entry which is preliminary data.</text>
</comment>